<evidence type="ECO:0000313" key="9">
    <source>
        <dbReference type="EMBL" id="EPH46584.1"/>
    </source>
</evidence>
<evidence type="ECO:0000256" key="5">
    <source>
        <dbReference type="ARBA" id="ARBA00023004"/>
    </source>
</evidence>
<dbReference type="CDD" id="cd11030">
    <property type="entry name" value="CYP105-like"/>
    <property type="match status" value="1"/>
</dbReference>
<dbReference type="Proteomes" id="UP000014629">
    <property type="component" value="Unassembled WGS sequence"/>
</dbReference>
<dbReference type="EMBL" id="AOPZ01000014">
    <property type="protein sequence ID" value="EPH46584.1"/>
    <property type="molecule type" value="Genomic_DNA"/>
</dbReference>
<protein>
    <submittedName>
        <fullName evidence="9">Putative Cytochrome-SU2</fullName>
    </submittedName>
</protein>
<comment type="similarity">
    <text evidence="1 7">Belongs to the cytochrome P450 family.</text>
</comment>
<evidence type="ECO:0000256" key="4">
    <source>
        <dbReference type="ARBA" id="ARBA00023002"/>
    </source>
</evidence>
<sequence length="393" mass="44922">MTMANPTYPMTRQCPMSPPAQYADLRAHGPARVDLPDGGWAWLLTGYDDVRQAMNDPRFSSDDTKMGRARTELPPNENLNSFWRMDEPEHGRQRHMMMSEFTAKRIKEWRPRIQKLVDELLDRLQSLPRPLDLYAEFALALPTQVIAQLLGVPQQDYRTFAEQSRTILSLDKPEESWAAYYKMNDYLNRLIDEREREPQDDLISRLITERVLTGELPREDLLPMVRFILVSGYETTTSQIALSALTLMTNPDVRDRLIEDPDRVTAFVEESLRFWSVSQDNVLRVVDQDMTFSGAAMTTGDLVILAVPGANHDASAFPDPERFDLERGENRHVAFGFGTHLCAGASLARREVEIAVTSLLARLPGIRLACDIEDLTFRHKSLVYGLERLPVTW</sequence>
<dbReference type="InterPro" id="IPR017972">
    <property type="entry name" value="Cyt_P450_CS"/>
</dbReference>
<dbReference type="GO" id="GO:0005506">
    <property type="term" value="F:iron ion binding"/>
    <property type="evidence" value="ECO:0007669"/>
    <property type="project" value="InterPro"/>
</dbReference>
<keyword evidence="6 7" id="KW-0503">Monooxygenase</keyword>
<evidence type="ECO:0000313" key="10">
    <source>
        <dbReference type="Proteomes" id="UP000014629"/>
    </source>
</evidence>
<feature type="compositionally biased region" description="Basic and acidic residues" evidence="8">
    <location>
        <begin position="59"/>
        <end position="71"/>
    </location>
</feature>
<dbReference type="GO" id="GO:0016705">
    <property type="term" value="F:oxidoreductase activity, acting on paired donors, with incorporation or reduction of molecular oxygen"/>
    <property type="evidence" value="ECO:0007669"/>
    <property type="project" value="InterPro"/>
</dbReference>
<keyword evidence="10" id="KW-1185">Reference proteome</keyword>
<dbReference type="Pfam" id="PF00067">
    <property type="entry name" value="p450"/>
    <property type="match status" value="1"/>
</dbReference>
<dbReference type="Gene3D" id="1.10.630.10">
    <property type="entry name" value="Cytochrome P450"/>
    <property type="match status" value="1"/>
</dbReference>
<evidence type="ECO:0000256" key="7">
    <source>
        <dbReference type="RuleBase" id="RU000461"/>
    </source>
</evidence>
<reference evidence="9 10" key="1">
    <citation type="submission" date="2013-02" db="EMBL/GenBank/DDBJ databases">
        <title>Draft Genome Sequence of Streptomyces aurantiacus, Which Produces Setomimycin.</title>
        <authorList>
            <person name="Gruening B.A."/>
            <person name="Praeg A."/>
            <person name="Erxleben A."/>
            <person name="Guenther S."/>
            <person name="Mueller M."/>
        </authorList>
    </citation>
    <scope>NUCLEOTIDE SEQUENCE [LARGE SCALE GENOMIC DNA]</scope>
    <source>
        <strain evidence="9 10">JA 4570</strain>
    </source>
</reference>
<name>S3ZV01_9ACTN</name>
<dbReference type="InterPro" id="IPR002397">
    <property type="entry name" value="Cyt_P450_B"/>
</dbReference>
<keyword evidence="5 7" id="KW-0408">Iron</keyword>
<proteinExistence type="inferred from homology"/>
<gene>
    <name evidence="9" type="ORF">STRAU_0323</name>
</gene>
<dbReference type="FunFam" id="1.10.630.10:FF:000018">
    <property type="entry name" value="Cytochrome P450 monooxygenase"/>
    <property type="match status" value="1"/>
</dbReference>
<dbReference type="PROSITE" id="PS00086">
    <property type="entry name" value="CYTOCHROME_P450"/>
    <property type="match status" value="1"/>
</dbReference>
<keyword evidence="2 7" id="KW-0349">Heme</keyword>
<dbReference type="AlphaFoldDB" id="S3ZV01"/>
<accession>S3ZV01</accession>
<keyword evidence="4 7" id="KW-0560">Oxidoreductase</keyword>
<evidence type="ECO:0000256" key="8">
    <source>
        <dbReference type="SAM" id="MobiDB-lite"/>
    </source>
</evidence>
<evidence type="ECO:0000256" key="3">
    <source>
        <dbReference type="ARBA" id="ARBA00022723"/>
    </source>
</evidence>
<comment type="caution">
    <text evidence="9">The sequence shown here is derived from an EMBL/GenBank/DDBJ whole genome shotgun (WGS) entry which is preliminary data.</text>
</comment>
<dbReference type="PRINTS" id="PR00385">
    <property type="entry name" value="P450"/>
</dbReference>
<feature type="region of interest" description="Disordered" evidence="8">
    <location>
        <begin position="58"/>
        <end position="81"/>
    </location>
</feature>
<organism evidence="9 10">
    <name type="scientific">Streptomyces aurantiacus JA 4570</name>
    <dbReference type="NCBI Taxonomy" id="1286094"/>
    <lineage>
        <taxon>Bacteria</taxon>
        <taxon>Bacillati</taxon>
        <taxon>Actinomycetota</taxon>
        <taxon>Actinomycetes</taxon>
        <taxon>Kitasatosporales</taxon>
        <taxon>Streptomycetaceae</taxon>
        <taxon>Streptomyces</taxon>
        <taxon>Streptomyces aurantiacus group</taxon>
    </lineage>
</organism>
<keyword evidence="3 7" id="KW-0479">Metal-binding</keyword>
<dbReference type="InterPro" id="IPR001128">
    <property type="entry name" value="Cyt_P450"/>
</dbReference>
<dbReference type="PANTHER" id="PTHR46696">
    <property type="entry name" value="P450, PUTATIVE (EUROFUNG)-RELATED"/>
    <property type="match status" value="1"/>
</dbReference>
<dbReference type="GO" id="GO:0020037">
    <property type="term" value="F:heme binding"/>
    <property type="evidence" value="ECO:0007669"/>
    <property type="project" value="InterPro"/>
</dbReference>
<evidence type="ECO:0000256" key="1">
    <source>
        <dbReference type="ARBA" id="ARBA00010617"/>
    </source>
</evidence>
<evidence type="ECO:0000256" key="6">
    <source>
        <dbReference type="ARBA" id="ARBA00023033"/>
    </source>
</evidence>
<evidence type="ECO:0000256" key="2">
    <source>
        <dbReference type="ARBA" id="ARBA00022617"/>
    </source>
</evidence>
<dbReference type="PRINTS" id="PR00359">
    <property type="entry name" value="BP450"/>
</dbReference>
<dbReference type="PANTHER" id="PTHR46696:SF1">
    <property type="entry name" value="CYTOCHROME P450 YJIB-RELATED"/>
    <property type="match status" value="1"/>
</dbReference>
<dbReference type="InterPro" id="IPR036396">
    <property type="entry name" value="Cyt_P450_sf"/>
</dbReference>
<dbReference type="GO" id="GO:0004497">
    <property type="term" value="F:monooxygenase activity"/>
    <property type="evidence" value="ECO:0007669"/>
    <property type="project" value="UniProtKB-KW"/>
</dbReference>
<dbReference type="PATRIC" id="fig|1286094.4.peg.313"/>
<dbReference type="SUPFAM" id="SSF48264">
    <property type="entry name" value="Cytochrome P450"/>
    <property type="match status" value="1"/>
</dbReference>